<accession>B0TIG0</accession>
<reference evidence="1 2" key="1">
    <citation type="journal article" date="2008" name="J. Bacteriol.">
        <title>The genome of Heliobacterium modesticaldum, a phototrophic representative of the Firmicutes containing the simplest photosynthetic apparatus.</title>
        <authorList>
            <person name="Sattley W.M."/>
            <person name="Madigan M.T."/>
            <person name="Swingley W.D."/>
            <person name="Cheung P.C."/>
            <person name="Clocksin K.M."/>
            <person name="Conrad A.L."/>
            <person name="Dejesa L.C."/>
            <person name="Honchak B.M."/>
            <person name="Jung D.O."/>
            <person name="Karbach L.E."/>
            <person name="Kurdoglu A."/>
            <person name="Lahiri S."/>
            <person name="Mastrian S.D."/>
            <person name="Page L.E."/>
            <person name="Taylor H.L."/>
            <person name="Wang Z.T."/>
            <person name="Raymond J."/>
            <person name="Chen M."/>
            <person name="Blankenship R.E."/>
            <person name="Touchman J.W."/>
        </authorList>
    </citation>
    <scope>NUCLEOTIDE SEQUENCE [LARGE SCALE GENOMIC DNA]</scope>
    <source>
        <strain evidence="2">ATCC 51547 / Ice1</strain>
    </source>
</reference>
<dbReference type="AlphaFoldDB" id="B0TIG0"/>
<organism evidence="1 2">
    <name type="scientific">Heliobacterium modesticaldum (strain ATCC 51547 / Ice1)</name>
    <dbReference type="NCBI Taxonomy" id="498761"/>
    <lineage>
        <taxon>Bacteria</taxon>
        <taxon>Bacillati</taxon>
        <taxon>Bacillota</taxon>
        <taxon>Clostridia</taxon>
        <taxon>Eubacteriales</taxon>
        <taxon>Heliobacteriaceae</taxon>
        <taxon>Heliomicrobium</taxon>
    </lineage>
</organism>
<protein>
    <submittedName>
        <fullName evidence="1">Conserved domain protein</fullName>
    </submittedName>
</protein>
<gene>
    <name evidence="1" type="ORF">HM1_3143</name>
</gene>
<dbReference type="Proteomes" id="UP000008550">
    <property type="component" value="Chromosome"/>
</dbReference>
<dbReference type="KEGG" id="hmo:HM1_3143"/>
<name>B0TIG0_HELMI</name>
<keyword evidence="2" id="KW-1185">Reference proteome</keyword>
<dbReference type="STRING" id="498761.HM1_3143"/>
<evidence type="ECO:0000313" key="1">
    <source>
        <dbReference type="EMBL" id="ABZ84901.1"/>
    </source>
</evidence>
<dbReference type="EMBL" id="CP000930">
    <property type="protein sequence ID" value="ABZ84901.1"/>
    <property type="molecule type" value="Genomic_DNA"/>
</dbReference>
<evidence type="ECO:0000313" key="2">
    <source>
        <dbReference type="Proteomes" id="UP000008550"/>
    </source>
</evidence>
<sequence length="57" mass="6771">MANRRGWWELNPRRPVFDRCSSASTPAQCHSVHYFLVQVKVFDRYCLYTYLVFGQGI</sequence>
<dbReference type="HOGENOM" id="CLU_2990476_0_0_9"/>
<proteinExistence type="predicted"/>